<feature type="binding site" evidence="11">
    <location>
        <position position="320"/>
    </location>
    <ligand>
        <name>Zn(2+)</name>
        <dbReference type="ChEBI" id="CHEBI:29105"/>
        <label>2</label>
    </ligand>
</feature>
<comment type="subunit">
    <text evidence="13">Component of an histone acetyltransferase complex. Interacts with H3K4me3 and to a lesser extent with H3K4me2.</text>
</comment>
<dbReference type="Pfam" id="PF12998">
    <property type="entry name" value="ING"/>
    <property type="match status" value="1"/>
</dbReference>
<proteinExistence type="inferred from homology"/>
<name>A0A9P7GVL3_9AGAR</name>
<evidence type="ECO:0000313" key="16">
    <source>
        <dbReference type="EMBL" id="KAG5653842.1"/>
    </source>
</evidence>
<keyword evidence="3 11" id="KW-0479">Metal-binding</keyword>
<evidence type="ECO:0000256" key="14">
    <source>
        <dbReference type="SAM" id="MobiDB-lite"/>
    </source>
</evidence>
<dbReference type="Gene3D" id="6.10.140.1740">
    <property type="match status" value="1"/>
</dbReference>
<evidence type="ECO:0000256" key="1">
    <source>
        <dbReference type="ARBA" id="ARBA00004123"/>
    </source>
</evidence>
<evidence type="ECO:0000256" key="6">
    <source>
        <dbReference type="ARBA" id="ARBA00022853"/>
    </source>
</evidence>
<dbReference type="SUPFAM" id="SSF57903">
    <property type="entry name" value="FYVE/PHD zinc finger"/>
    <property type="match status" value="1"/>
</dbReference>
<evidence type="ECO:0000256" key="2">
    <source>
        <dbReference type="ARBA" id="ARBA00010210"/>
    </source>
</evidence>
<feature type="site" description="Histone H3K4me3 binding" evidence="10">
    <location>
        <position position="290"/>
    </location>
</feature>
<feature type="compositionally biased region" description="Polar residues" evidence="14">
    <location>
        <begin position="212"/>
        <end position="250"/>
    </location>
</feature>
<feature type="site" description="Histone H3K4me3 binding" evidence="10">
    <location>
        <position position="299"/>
    </location>
</feature>
<dbReference type="PROSITE" id="PS50016">
    <property type="entry name" value="ZF_PHD_2"/>
    <property type="match status" value="1"/>
</dbReference>
<evidence type="ECO:0000256" key="8">
    <source>
        <dbReference type="ARBA" id="ARBA00023163"/>
    </source>
</evidence>
<evidence type="ECO:0000256" key="7">
    <source>
        <dbReference type="ARBA" id="ARBA00023015"/>
    </source>
</evidence>
<keyword evidence="6 13" id="KW-0156">Chromatin regulator</keyword>
<dbReference type="EMBL" id="JABCKI010000031">
    <property type="protein sequence ID" value="KAG5653842.1"/>
    <property type="molecule type" value="Genomic_DNA"/>
</dbReference>
<evidence type="ECO:0000256" key="13">
    <source>
        <dbReference type="RuleBase" id="RU361213"/>
    </source>
</evidence>
<sequence length="343" mass="36760">MMNGSVQNLEEAANIASEFIYSLDNLPNEVNHLLQEIKAKETRAQELQVDIDKDSAKYIRHSIRASVSIPSSPSSRAPSPKSGALPAKIEAAYAEINKLSAEKITLAQTLIELINRTRSRLDSDLAKVRILQGETVDYASALGSSLSAMPGIGLGLSGANPAAQVTDSLRNALTSAPTIPDLRQTPVPSSGSISAASAGPAQKKRRLAASSIKINSTTPTKHRSASPTTTAPLVTSQRVASRLSRQSITRQETDMDEGEDDAEADDGEGDDERLYCFCQKQSYGDMIACDNEGGCPYEWFHLSCVGMKQPTAEKWYCSVCLPTMVGTTKKTPGTAAGRKGRKK</sequence>
<dbReference type="AlphaFoldDB" id="A0A9P7GVL3"/>
<evidence type="ECO:0000313" key="17">
    <source>
        <dbReference type="Proteomes" id="UP000717328"/>
    </source>
</evidence>
<evidence type="ECO:0000256" key="4">
    <source>
        <dbReference type="ARBA" id="ARBA00022771"/>
    </source>
</evidence>
<dbReference type="CDD" id="cd15505">
    <property type="entry name" value="PHD_ING"/>
    <property type="match status" value="1"/>
</dbReference>
<keyword evidence="9 13" id="KW-0539">Nucleus</keyword>
<feature type="region of interest" description="Disordered" evidence="14">
    <location>
        <begin position="176"/>
        <end position="268"/>
    </location>
</feature>
<comment type="subcellular location">
    <subcellularLocation>
        <location evidence="1 13">Nucleus</location>
    </subcellularLocation>
</comment>
<comment type="function">
    <text evidence="13">Component of an histone acetyltransferase complex.</text>
</comment>
<feature type="binding site" evidence="11">
    <location>
        <position position="278"/>
    </location>
    <ligand>
        <name>Zn(2+)</name>
        <dbReference type="ChEBI" id="CHEBI:29105"/>
        <label>1</label>
    </ligand>
</feature>
<gene>
    <name evidence="16" type="ORF">H0H81_010115</name>
</gene>
<comment type="similarity">
    <text evidence="2 13">Belongs to the ING family.</text>
</comment>
<feature type="binding site" evidence="11">
    <location>
        <position position="317"/>
    </location>
    <ligand>
        <name>Zn(2+)</name>
        <dbReference type="ChEBI" id="CHEBI:29105"/>
        <label>2</label>
    </ligand>
</feature>
<keyword evidence="7" id="KW-0805">Transcription regulation</keyword>
<dbReference type="CDD" id="cd16858">
    <property type="entry name" value="ING_ING3_Yng2p"/>
    <property type="match status" value="1"/>
</dbReference>
<dbReference type="GO" id="GO:0005634">
    <property type="term" value="C:nucleus"/>
    <property type="evidence" value="ECO:0007669"/>
    <property type="project" value="UniProtKB-SubCell"/>
</dbReference>
<dbReference type="SMART" id="SM01408">
    <property type="entry name" value="ING"/>
    <property type="match status" value="1"/>
</dbReference>
<reference evidence="16" key="2">
    <citation type="submission" date="2021-10" db="EMBL/GenBank/DDBJ databases">
        <title>Phylogenomics reveals ancestral predisposition of the termite-cultivated fungus Termitomyces towards a domesticated lifestyle.</title>
        <authorList>
            <person name="Auxier B."/>
            <person name="Grum-Grzhimaylo A."/>
            <person name="Cardenas M.E."/>
            <person name="Lodge J.D."/>
            <person name="Laessoe T."/>
            <person name="Pedersen O."/>
            <person name="Smith M.E."/>
            <person name="Kuyper T.W."/>
            <person name="Franco-Molano E.A."/>
            <person name="Baroni T.J."/>
            <person name="Aanen D.K."/>
        </authorList>
    </citation>
    <scope>NUCLEOTIDE SEQUENCE</scope>
    <source>
        <strain evidence="16">D49</strain>
    </source>
</reference>
<comment type="caution">
    <text evidence="16">The sequence shown here is derived from an EMBL/GenBank/DDBJ whole genome shotgun (WGS) entry which is preliminary data.</text>
</comment>
<evidence type="ECO:0000256" key="11">
    <source>
        <dbReference type="PIRSR" id="PIRSR628651-51"/>
    </source>
</evidence>
<keyword evidence="5 11" id="KW-0862">Zinc</keyword>
<feature type="binding site" evidence="11">
    <location>
        <position position="295"/>
    </location>
    <ligand>
        <name>Zn(2+)</name>
        <dbReference type="ChEBI" id="CHEBI:29105"/>
        <label>2</label>
    </ligand>
</feature>
<dbReference type="GO" id="GO:0000785">
    <property type="term" value="C:chromatin"/>
    <property type="evidence" value="ECO:0007669"/>
    <property type="project" value="UniProtKB-ARBA"/>
</dbReference>
<dbReference type="PANTHER" id="PTHR10333:SF103">
    <property type="entry name" value="INHIBITOR OF GROWTH PROTEIN 3"/>
    <property type="match status" value="1"/>
</dbReference>
<feature type="binding site" evidence="11">
    <location>
        <position position="304"/>
    </location>
    <ligand>
        <name>Zn(2+)</name>
        <dbReference type="ChEBI" id="CHEBI:29105"/>
        <label>1</label>
    </ligand>
</feature>
<feature type="compositionally biased region" description="Acidic residues" evidence="14">
    <location>
        <begin position="254"/>
        <end position="268"/>
    </location>
</feature>
<keyword evidence="8" id="KW-0804">Transcription</keyword>
<dbReference type="Gene3D" id="3.30.40.10">
    <property type="entry name" value="Zinc/RING finger domain, C3HC4 (zinc finger)"/>
    <property type="match status" value="1"/>
</dbReference>
<dbReference type="InterPro" id="IPR028651">
    <property type="entry name" value="ING_fam"/>
</dbReference>
<evidence type="ECO:0000256" key="10">
    <source>
        <dbReference type="PIRSR" id="PIRSR628651-50"/>
    </source>
</evidence>
<dbReference type="Proteomes" id="UP000717328">
    <property type="component" value="Unassembled WGS sequence"/>
</dbReference>
<dbReference type="OrthoDB" id="5411773at2759"/>
<evidence type="ECO:0000256" key="12">
    <source>
        <dbReference type="PROSITE-ProRule" id="PRU00146"/>
    </source>
</evidence>
<keyword evidence="17" id="KW-1185">Reference proteome</keyword>
<organism evidence="16 17">
    <name type="scientific">Sphagnurus paluster</name>
    <dbReference type="NCBI Taxonomy" id="117069"/>
    <lineage>
        <taxon>Eukaryota</taxon>
        <taxon>Fungi</taxon>
        <taxon>Dikarya</taxon>
        <taxon>Basidiomycota</taxon>
        <taxon>Agaricomycotina</taxon>
        <taxon>Agaricomycetes</taxon>
        <taxon>Agaricomycetidae</taxon>
        <taxon>Agaricales</taxon>
        <taxon>Tricholomatineae</taxon>
        <taxon>Lyophyllaceae</taxon>
        <taxon>Sphagnurus</taxon>
    </lineage>
</organism>
<feature type="site" description="Histone H3K4me3 binding" evidence="10">
    <location>
        <position position="275"/>
    </location>
</feature>
<feature type="binding site" evidence="11">
    <location>
        <position position="289"/>
    </location>
    <ligand>
        <name>Zn(2+)</name>
        <dbReference type="ChEBI" id="CHEBI:29105"/>
        <label>2</label>
    </ligand>
</feature>
<evidence type="ECO:0000256" key="5">
    <source>
        <dbReference type="ARBA" id="ARBA00022833"/>
    </source>
</evidence>
<evidence type="ECO:0000256" key="3">
    <source>
        <dbReference type="ARBA" id="ARBA00022723"/>
    </source>
</evidence>
<feature type="site" description="Histone H3K4me3 binding" evidence="10">
    <location>
        <position position="286"/>
    </location>
</feature>
<feature type="binding site" evidence="11">
    <location>
        <position position="301"/>
    </location>
    <ligand>
        <name>Zn(2+)</name>
        <dbReference type="ChEBI" id="CHEBI:29105"/>
        <label>1</label>
    </ligand>
</feature>
<protein>
    <recommendedName>
        <fullName evidence="13">Chromatin modification-related protein</fullName>
    </recommendedName>
</protein>
<reference evidence="16" key="1">
    <citation type="submission" date="2021-02" db="EMBL/GenBank/DDBJ databases">
        <authorList>
            <person name="Nieuwenhuis M."/>
            <person name="Van De Peppel L.J.J."/>
        </authorList>
    </citation>
    <scope>NUCLEOTIDE SEQUENCE</scope>
    <source>
        <strain evidence="16">D49</strain>
    </source>
</reference>
<dbReference type="InterPro" id="IPR024610">
    <property type="entry name" value="ING_N_histone-binding"/>
</dbReference>
<dbReference type="InterPro" id="IPR013083">
    <property type="entry name" value="Znf_RING/FYVE/PHD"/>
</dbReference>
<dbReference type="InterPro" id="IPR011011">
    <property type="entry name" value="Znf_FYVE_PHD"/>
</dbReference>
<evidence type="ECO:0000259" key="15">
    <source>
        <dbReference type="PROSITE" id="PS50016"/>
    </source>
</evidence>
<dbReference type="GO" id="GO:0006325">
    <property type="term" value="P:chromatin organization"/>
    <property type="evidence" value="ECO:0007669"/>
    <property type="project" value="UniProtKB-KW"/>
</dbReference>
<feature type="binding site" evidence="11">
    <location>
        <position position="276"/>
    </location>
    <ligand>
        <name>Zn(2+)</name>
        <dbReference type="ChEBI" id="CHEBI:29105"/>
        <label>1</label>
    </ligand>
</feature>
<keyword evidence="4 12" id="KW-0863">Zinc-finger</keyword>
<dbReference type="GO" id="GO:0008270">
    <property type="term" value="F:zinc ion binding"/>
    <property type="evidence" value="ECO:0007669"/>
    <property type="project" value="UniProtKB-KW"/>
</dbReference>
<feature type="compositionally biased region" description="Low complexity" evidence="14">
    <location>
        <begin position="188"/>
        <end position="201"/>
    </location>
</feature>
<accession>A0A9P7GVL3</accession>
<dbReference type="PANTHER" id="PTHR10333">
    <property type="entry name" value="INHIBITOR OF GROWTH PROTEIN"/>
    <property type="match status" value="1"/>
</dbReference>
<dbReference type="InterPro" id="IPR001965">
    <property type="entry name" value="Znf_PHD"/>
</dbReference>
<evidence type="ECO:0000256" key="9">
    <source>
        <dbReference type="ARBA" id="ARBA00023242"/>
    </source>
</evidence>
<comment type="domain">
    <text evidence="13">The PHD-type zinc finger mediates the binding to H3K4me3.</text>
</comment>
<feature type="domain" description="PHD-type" evidence="15">
    <location>
        <begin position="273"/>
        <end position="323"/>
    </location>
</feature>
<dbReference type="SMART" id="SM00249">
    <property type="entry name" value="PHD"/>
    <property type="match status" value="1"/>
</dbReference>
<dbReference type="InterPro" id="IPR019787">
    <property type="entry name" value="Znf_PHD-finger"/>
</dbReference>